<proteinExistence type="predicted"/>
<evidence type="ECO:0000313" key="2">
    <source>
        <dbReference type="EMBL" id="OIR16207.1"/>
    </source>
</evidence>
<dbReference type="InterPro" id="IPR006675">
    <property type="entry name" value="HDIG_dom"/>
</dbReference>
<gene>
    <name evidence="2" type="ORF">GALL_29270</name>
</gene>
<comment type="caution">
    <text evidence="2">The sequence shown here is derived from an EMBL/GenBank/DDBJ whole genome shotgun (WGS) entry which is preliminary data.</text>
</comment>
<dbReference type="AlphaFoldDB" id="A0A1J5T5R8"/>
<dbReference type="PANTHER" id="PTHR33525:SF3">
    <property type="entry name" value="RIBONUCLEASE Y"/>
    <property type="match status" value="1"/>
</dbReference>
<sequence length="281" mass="31358">MKENMPAITDKKAILDKLHQLPAMPLVVREVMSSFRNANVGSAIMAHKIELDQGLSARVLRVANSSFYGLSREVGSIQDAVTVLGFDTVRSLVVSAGFTRAFPASADDLFDRHDYWMRSFKVASYTEALAQCLGGVRQLSFTSGLFHEVGQLVLSICIPERFADILAQQRTSGLNLIEIERAMLGFDHAEIGAEMAKRWNFPPEIEHAINFWRIPEHEPFEPISGMVYMAVLLERGLNGDAFIDSLSPELRDRLKINWERIGPGMPQPDQLEAVANLMLEA</sequence>
<protein>
    <submittedName>
        <fullName evidence="2">HDOD domain protein</fullName>
    </submittedName>
</protein>
<dbReference type="EMBL" id="MLJW01000007">
    <property type="protein sequence ID" value="OIR16207.1"/>
    <property type="molecule type" value="Genomic_DNA"/>
</dbReference>
<feature type="domain" description="HDOD" evidence="1">
    <location>
        <begin position="21"/>
        <end position="215"/>
    </location>
</feature>
<dbReference type="Gene3D" id="1.10.3210.10">
    <property type="entry name" value="Hypothetical protein af1432"/>
    <property type="match status" value="1"/>
</dbReference>
<evidence type="ECO:0000259" key="1">
    <source>
        <dbReference type="PROSITE" id="PS51833"/>
    </source>
</evidence>
<dbReference type="SUPFAM" id="SSF109604">
    <property type="entry name" value="HD-domain/PDEase-like"/>
    <property type="match status" value="1"/>
</dbReference>
<reference evidence="2" key="1">
    <citation type="submission" date="2016-10" db="EMBL/GenBank/DDBJ databases">
        <title>Sequence of Gallionella enrichment culture.</title>
        <authorList>
            <person name="Poehlein A."/>
            <person name="Muehling M."/>
            <person name="Daniel R."/>
        </authorList>
    </citation>
    <scope>NUCLEOTIDE SEQUENCE</scope>
</reference>
<dbReference type="PANTHER" id="PTHR33525">
    <property type="match status" value="1"/>
</dbReference>
<dbReference type="InterPro" id="IPR052340">
    <property type="entry name" value="RNase_Y/CdgJ"/>
</dbReference>
<dbReference type="PROSITE" id="PS51833">
    <property type="entry name" value="HDOD"/>
    <property type="match status" value="1"/>
</dbReference>
<dbReference type="Pfam" id="PF08668">
    <property type="entry name" value="HDOD"/>
    <property type="match status" value="1"/>
</dbReference>
<dbReference type="NCBIfam" id="TIGR00277">
    <property type="entry name" value="HDIG"/>
    <property type="match status" value="1"/>
</dbReference>
<accession>A0A1J5T5R8</accession>
<name>A0A1J5T5R8_9ZZZZ</name>
<organism evidence="2">
    <name type="scientific">mine drainage metagenome</name>
    <dbReference type="NCBI Taxonomy" id="410659"/>
    <lineage>
        <taxon>unclassified sequences</taxon>
        <taxon>metagenomes</taxon>
        <taxon>ecological metagenomes</taxon>
    </lineage>
</organism>
<dbReference type="InterPro" id="IPR013976">
    <property type="entry name" value="HDOD"/>
</dbReference>